<name>A0A238KLV9_9RHOB</name>
<gene>
    <name evidence="4" type="primary">mlaA</name>
    <name evidence="4" type="ORF">PEV8663_02753</name>
</gene>
<comment type="similarity">
    <text evidence="1">Belongs to the MlaA family.</text>
</comment>
<dbReference type="EMBL" id="FXYH01000009">
    <property type="protein sequence ID" value="SMX43795.1"/>
    <property type="molecule type" value="Genomic_DNA"/>
</dbReference>
<feature type="chain" id="PRO_5012376023" evidence="3">
    <location>
        <begin position="23"/>
        <end position="249"/>
    </location>
</feature>
<evidence type="ECO:0000313" key="4">
    <source>
        <dbReference type="EMBL" id="SMX43795.1"/>
    </source>
</evidence>
<organism evidence="4 5">
    <name type="scientific">Pelagimonas varians</name>
    <dbReference type="NCBI Taxonomy" id="696760"/>
    <lineage>
        <taxon>Bacteria</taxon>
        <taxon>Pseudomonadati</taxon>
        <taxon>Pseudomonadota</taxon>
        <taxon>Alphaproteobacteria</taxon>
        <taxon>Rhodobacterales</taxon>
        <taxon>Roseobacteraceae</taxon>
        <taxon>Pelagimonas</taxon>
    </lineage>
</organism>
<protein>
    <submittedName>
        <fullName evidence="4">Putative phospholipid-binding lipoprotein MlaA</fullName>
    </submittedName>
</protein>
<sequence>MGLMRGSILILALGMVSSCGWLQPDSTPGDGIHDPSEAMNRQVHQFNLMVDDKMFRGDGPSIAEAVPRPVYEVTGNVAETLSLPGVVVNDVLQGKLNEATRNSVRLIVNATMGLGGLMDVAADMGLPEDETDFGETLAVWGVSEGGYVVLPIYGPSNDRDVVGQVVDLLINPIAYVVSVPASFVGPVLELVDDVGDRQIYGDTYDSVLHESADSYKQMRLIYLQNRRYELGEEAVGEDIDPLELDTKGF</sequence>
<dbReference type="PRINTS" id="PR01805">
    <property type="entry name" value="VACJLIPOPROT"/>
</dbReference>
<dbReference type="GO" id="GO:0016020">
    <property type="term" value="C:membrane"/>
    <property type="evidence" value="ECO:0007669"/>
    <property type="project" value="InterPro"/>
</dbReference>
<dbReference type="PANTHER" id="PTHR30035:SF3">
    <property type="entry name" value="INTERMEMBRANE PHOSPHOLIPID TRANSPORT SYSTEM LIPOPROTEIN MLAA"/>
    <property type="match status" value="1"/>
</dbReference>
<dbReference type="OrthoDB" id="9785326at2"/>
<dbReference type="Proteomes" id="UP000220836">
    <property type="component" value="Unassembled WGS sequence"/>
</dbReference>
<evidence type="ECO:0000256" key="2">
    <source>
        <dbReference type="ARBA" id="ARBA00022729"/>
    </source>
</evidence>
<dbReference type="PROSITE" id="PS51257">
    <property type="entry name" value="PROKAR_LIPOPROTEIN"/>
    <property type="match status" value="1"/>
</dbReference>
<dbReference type="AlphaFoldDB" id="A0A238KLV9"/>
<dbReference type="PANTHER" id="PTHR30035">
    <property type="entry name" value="LIPOPROTEIN VACJ-RELATED"/>
    <property type="match status" value="1"/>
</dbReference>
<dbReference type="Pfam" id="PF04333">
    <property type="entry name" value="MlaA"/>
    <property type="match status" value="1"/>
</dbReference>
<keyword evidence="2 3" id="KW-0732">Signal</keyword>
<evidence type="ECO:0000256" key="3">
    <source>
        <dbReference type="SAM" id="SignalP"/>
    </source>
</evidence>
<dbReference type="InterPro" id="IPR007428">
    <property type="entry name" value="MlaA"/>
</dbReference>
<keyword evidence="5" id="KW-1185">Reference proteome</keyword>
<keyword evidence="4" id="KW-0449">Lipoprotein</keyword>
<accession>A0A238KLV9</accession>
<feature type="signal peptide" evidence="3">
    <location>
        <begin position="1"/>
        <end position="22"/>
    </location>
</feature>
<evidence type="ECO:0000313" key="5">
    <source>
        <dbReference type="Proteomes" id="UP000220836"/>
    </source>
</evidence>
<evidence type="ECO:0000256" key="1">
    <source>
        <dbReference type="ARBA" id="ARBA00010634"/>
    </source>
</evidence>
<dbReference type="GO" id="GO:0120010">
    <property type="term" value="P:intermembrane phospholipid transfer"/>
    <property type="evidence" value="ECO:0007669"/>
    <property type="project" value="TreeGrafter"/>
</dbReference>
<reference evidence="4 5" key="1">
    <citation type="submission" date="2017-05" db="EMBL/GenBank/DDBJ databases">
        <authorList>
            <person name="Song R."/>
            <person name="Chenine A.L."/>
            <person name="Ruprecht R.M."/>
        </authorList>
    </citation>
    <scope>NUCLEOTIDE SEQUENCE [LARGE SCALE GENOMIC DNA]</scope>
    <source>
        <strain evidence="4 5">CECT 8663</strain>
    </source>
</reference>
<proteinExistence type="inferred from homology"/>